<dbReference type="EMBL" id="KQ459598">
    <property type="protein sequence ID" value="KPI94530.1"/>
    <property type="molecule type" value="Genomic_DNA"/>
</dbReference>
<protein>
    <submittedName>
        <fullName evidence="2">Uncharacterized protein</fullName>
    </submittedName>
</protein>
<dbReference type="AlphaFoldDB" id="A0A194PTR6"/>
<keyword evidence="3" id="KW-1185">Reference proteome</keyword>
<feature type="region of interest" description="Disordered" evidence="1">
    <location>
        <begin position="97"/>
        <end position="132"/>
    </location>
</feature>
<gene>
    <name evidence="2" type="ORF">RR46_05782</name>
</gene>
<name>A0A194PTR6_PAPXU</name>
<feature type="compositionally biased region" description="Basic and acidic residues" evidence="1">
    <location>
        <begin position="103"/>
        <end position="119"/>
    </location>
</feature>
<evidence type="ECO:0000313" key="2">
    <source>
        <dbReference type="EMBL" id="KPI94530.1"/>
    </source>
</evidence>
<organism evidence="2 3">
    <name type="scientific">Papilio xuthus</name>
    <name type="common">Asian swallowtail butterfly</name>
    <dbReference type="NCBI Taxonomy" id="66420"/>
    <lineage>
        <taxon>Eukaryota</taxon>
        <taxon>Metazoa</taxon>
        <taxon>Ecdysozoa</taxon>
        <taxon>Arthropoda</taxon>
        <taxon>Hexapoda</taxon>
        <taxon>Insecta</taxon>
        <taxon>Pterygota</taxon>
        <taxon>Neoptera</taxon>
        <taxon>Endopterygota</taxon>
        <taxon>Lepidoptera</taxon>
        <taxon>Glossata</taxon>
        <taxon>Ditrysia</taxon>
        <taxon>Papilionoidea</taxon>
        <taxon>Papilionidae</taxon>
        <taxon>Papilioninae</taxon>
        <taxon>Papilio</taxon>
    </lineage>
</organism>
<proteinExistence type="predicted"/>
<sequence>MEFDESFNEYNLDHYLSISRWIKAALREQEASGAGAGAEACAEEEARAERKRRQRQAQEEFRLKQLLKQKMDDQAVAKDNSSVDNFLMGIPTQDIAVEASGAEESKRKSPNRDQVDAPNKRRNNFVSKPDIL</sequence>
<feature type="region of interest" description="Disordered" evidence="1">
    <location>
        <begin position="32"/>
        <end position="57"/>
    </location>
</feature>
<reference evidence="2 3" key="1">
    <citation type="journal article" date="2015" name="Nat. Commun.">
        <title>Outbred genome sequencing and CRISPR/Cas9 gene editing in butterflies.</title>
        <authorList>
            <person name="Li X."/>
            <person name="Fan D."/>
            <person name="Zhang W."/>
            <person name="Liu G."/>
            <person name="Zhang L."/>
            <person name="Zhao L."/>
            <person name="Fang X."/>
            <person name="Chen L."/>
            <person name="Dong Y."/>
            <person name="Chen Y."/>
            <person name="Ding Y."/>
            <person name="Zhao R."/>
            <person name="Feng M."/>
            <person name="Zhu Y."/>
            <person name="Feng Y."/>
            <person name="Jiang X."/>
            <person name="Zhu D."/>
            <person name="Xiang H."/>
            <person name="Feng X."/>
            <person name="Li S."/>
            <person name="Wang J."/>
            <person name="Zhang G."/>
            <person name="Kronforst M.R."/>
            <person name="Wang W."/>
        </authorList>
    </citation>
    <scope>NUCLEOTIDE SEQUENCE [LARGE SCALE GENOMIC DNA]</scope>
    <source>
        <strain evidence="2">Ya'a_city_454_Px</strain>
        <tissue evidence="2">Whole body</tissue>
    </source>
</reference>
<accession>A0A194PTR6</accession>
<dbReference type="Proteomes" id="UP000053268">
    <property type="component" value="Unassembled WGS sequence"/>
</dbReference>
<evidence type="ECO:0000256" key="1">
    <source>
        <dbReference type="SAM" id="MobiDB-lite"/>
    </source>
</evidence>
<evidence type="ECO:0000313" key="3">
    <source>
        <dbReference type="Proteomes" id="UP000053268"/>
    </source>
</evidence>